<evidence type="ECO:0000313" key="4">
    <source>
        <dbReference type="Proteomes" id="UP000683925"/>
    </source>
</evidence>
<dbReference type="PROSITE" id="PS00972">
    <property type="entry name" value="USP_1"/>
    <property type="match status" value="1"/>
</dbReference>
<dbReference type="GO" id="GO:0004843">
    <property type="term" value="F:cysteine-type deubiquitinase activity"/>
    <property type="evidence" value="ECO:0007669"/>
    <property type="project" value="InterPro"/>
</dbReference>
<dbReference type="OMA" id="HETWINI"/>
<dbReference type="InterPro" id="IPR028889">
    <property type="entry name" value="USP"/>
</dbReference>
<dbReference type="Pfam" id="PF00443">
    <property type="entry name" value="UCH"/>
    <property type="match status" value="1"/>
</dbReference>
<dbReference type="FunFam" id="3.90.70.10:FF:000022">
    <property type="entry name" value="Ubiquitin carboxyl-terminal hydrolase 24"/>
    <property type="match status" value="1"/>
</dbReference>
<evidence type="ECO:0000256" key="1">
    <source>
        <dbReference type="SAM" id="MobiDB-lite"/>
    </source>
</evidence>
<dbReference type="GO" id="GO:0005829">
    <property type="term" value="C:cytosol"/>
    <property type="evidence" value="ECO:0007669"/>
    <property type="project" value="TreeGrafter"/>
</dbReference>
<dbReference type="PANTHER" id="PTHR24006">
    <property type="entry name" value="UBIQUITIN CARBOXYL-TERMINAL HYDROLASE"/>
    <property type="match status" value="1"/>
</dbReference>
<keyword evidence="4" id="KW-1185">Reference proteome</keyword>
<dbReference type="GO" id="GO:0016579">
    <property type="term" value="P:protein deubiquitination"/>
    <property type="evidence" value="ECO:0007669"/>
    <property type="project" value="InterPro"/>
</dbReference>
<dbReference type="InterPro" id="IPR001394">
    <property type="entry name" value="Peptidase_C19_UCH"/>
</dbReference>
<dbReference type="PANTHER" id="PTHR24006:SF827">
    <property type="entry name" value="UBIQUITIN CARBOXYL-TERMINAL HYDROLASE 34"/>
    <property type="match status" value="1"/>
</dbReference>
<evidence type="ECO:0000259" key="2">
    <source>
        <dbReference type="PROSITE" id="PS50235"/>
    </source>
</evidence>
<dbReference type="PROSITE" id="PS50235">
    <property type="entry name" value="USP_3"/>
    <property type="match status" value="1"/>
</dbReference>
<dbReference type="Proteomes" id="UP000683925">
    <property type="component" value="Unassembled WGS sequence"/>
</dbReference>
<accession>A0A8S1Y111</accession>
<dbReference type="PROSITE" id="PS00973">
    <property type="entry name" value="USP_2"/>
    <property type="match status" value="1"/>
</dbReference>
<organism evidence="3 4">
    <name type="scientific">Paramecium octaurelia</name>
    <dbReference type="NCBI Taxonomy" id="43137"/>
    <lineage>
        <taxon>Eukaryota</taxon>
        <taxon>Sar</taxon>
        <taxon>Alveolata</taxon>
        <taxon>Ciliophora</taxon>
        <taxon>Intramacronucleata</taxon>
        <taxon>Oligohymenophorea</taxon>
        <taxon>Peniculida</taxon>
        <taxon>Parameciidae</taxon>
        <taxon>Paramecium</taxon>
    </lineage>
</organism>
<comment type="caution">
    <text evidence="3">The sequence shown here is derived from an EMBL/GenBank/DDBJ whole genome shotgun (WGS) entry which is preliminary data.</text>
</comment>
<sequence length="2246" mass="265527">MNSQKSQECEGFRLIDVDSSYKKIKEFQESQELINLDESSIQKMAQKDEWIECLCILEIELKAILLDRVSNMSILPQYLRQRLQPFIIFIMNQIVFVQNRMKLQCYLNEILFLVQRLAFKIWKQHPIQSLEFFYLVIPSHLTQFYNSRVSELSIYKSLINQFYYERQVYDIQNQAESYISNSQIQLFYPLQNEILSKRNLAENVLSLSPFLRMQIHYFYKNGGFELINESLSNFTLKHLNALSLLSYFKTNINEMVFTTNFQHINYQQVALQLCDEDIKNASKETFAKFNAYIANLISFVSSFSEQKAQINLVQMTMYLQCLRCSSLQKRIYGLQSLSNMIDTQPNYSQYSQVNKNLLKFLVENQVFQDLFGEKTHFELIKRSFPLIKLLYENKSIKREELISILRLARGKHETWINIISTLLQDLAEILNLEDVQIMFQNIQSNQIGLDGLNFIKSLGRNKYLNKFQDAQDSDVTDNTYKKQKLTNDDCKVISIGNCEDSQNQCLSDKQNLEQQITQYEDIKAQIVEYLLNVVHDQHNTIIGQTAFEIAIQLICHQFKFLRIQYLINAIQALNLDQAQLPIQDYFNLIQQIIQSSYPIEQFFNSKDVLNWMQKQYNLKISFLSLIRREKLKYLFKEEKEYLQVIIQCVNFYKFLHQNSQIKQYELQILWRLLVENSRCMEERDLFFDWFYEQLNLDYDAMMWLFIKIIKQTPLSQSMLRCLIKLILYYNQKYRVIKVVNYDAYQIGNSDLIGLNVLWRIFHTHPDLYNQLSEFFIKLLKMNQSLNVLNHLKQQYLEELFSHIQNPTSIQFVLQLLEEFEGYKMIDQEEKIVITILNKCANALNPKKQEIQLQSNLQVYQAKQFIGQKLNPSMKPEEFDIFCRGSLFKDNKTLKDYKVNEKLTFTISNKQGYNDDFETYEQHDLDFHEKVNKIQDIVNIQNKHFILSVLKDKNFDVDNTIGELIDIGDQLYNEYQQKNLNKAPPPKIIQTNSSFAFLISNQYIDQLFNIFNCNNQQLNTKIWSILQMIPSNQEVYQLIESSQNDWSKLLIVDNKYRLQYHLQILKEQLSCDCVEDEDNYRILRYNFIKNGGLQLLLNNLDNPLEIVLIILEIFQMYLNSYVGKEFADNNYLLFSKLKTNDQVKSQLASQDIIQDEQAQALVTCEKFDIEINWENLLNDLFHWIGIEQCYTVILSIIFVQPTLLKCQFPINELLNLLNNPLFEQRQMVANFIVTLSDIGIKFGYNLSIQFLPVLIQGQTEYEELFIVIAELIEQANDVSFLQTRELGLKVINFIQNRPIIESPFMENEDKVLQGNLVLLISLLKKDRELSNNLIDTHFSKYIYECLFEMHNNYLLYPVYKRSNTRKRAFDLLLELSKVQSHLYQILDLIQMNQQTRTSSQESNAEFGIKREHGFVGLCNLGATCYINSLLQQLFMNIQFRRGILNGQILIKTELGIQLIITNYANQEQIQSLNEHTLFQLQLVFIQLQESVKQYINPNQFIKTLKGFDGQQINPLIQEDCNEFFNLLTVKLEQDLKHTIQQNLIQQSFGGTLVNEIKSLESDCDFLKETEEPFLTVSVEIKNKKSLYEALDLFVKSDVLDGENQYFCDEVQRKIDVEKRCYFTKLPKTFIFHLKRFEFDFNTNTRSKINDYWEFPLELNMFKWTRDNIVQQQQLEDFSEYMYVLKGVLVHTGSAEGGHYFSYIRDGKNQWFEFNDKLVTPFDVQNLREKCFGGDQNNEWGIPNSKNAYMLFYEKEKQASQQKTNQNNIEIESEDEDLNIEQLRKQVIKQNTQYLENKLLNAQEYVNFVQRLVQVGMESNQFQSLAQLLQLFTIFTFTQFLKNKDVQQFQNNLKILNNSYNQTHSTCVWLLEQFRFNKEILICCLIEHQLIEIAQFLNLVIEQACVYDSSSVEPFFQFYLSELLPIASKNHKNGVYYFEVISYNIDKHEGLLTLLMQNGKVGYFYKFYEILMEKLKATSPTNSQLKDDTLILIWEILGKMIRYSQTVGMLSNQDCPTYLHKGSPRFELDQEWIEELLQQNRFRKYILSMVTHQKQLIQMIKHICWNDHFVSNKVIQEILIQILDNDNSWSSLEKITEVLKEILLMEDGLQQTRILLIFSYEQGVESKTARAKTLMEVLQKDDLDYTIGIICMIAELGSNVIGLSEYLNKNKQDFEFILCKLKEILAIPYHFLYPVVQIRKGVEQLQNIFQVQIDFNVEDDNRQQSDEESKCLSTQVNQDLDDTNQISE</sequence>
<name>A0A8S1Y111_PAROT</name>
<dbReference type="GO" id="GO:0005634">
    <property type="term" value="C:nucleus"/>
    <property type="evidence" value="ECO:0007669"/>
    <property type="project" value="TreeGrafter"/>
</dbReference>
<protein>
    <recommendedName>
        <fullName evidence="2">USP domain-containing protein</fullName>
    </recommendedName>
</protein>
<reference evidence="3" key="1">
    <citation type="submission" date="2021-01" db="EMBL/GenBank/DDBJ databases">
        <authorList>
            <consortium name="Genoscope - CEA"/>
            <person name="William W."/>
        </authorList>
    </citation>
    <scope>NUCLEOTIDE SEQUENCE</scope>
</reference>
<dbReference type="OrthoDB" id="303263at2759"/>
<dbReference type="InterPro" id="IPR050164">
    <property type="entry name" value="Peptidase_C19"/>
</dbReference>
<feature type="region of interest" description="Disordered" evidence="1">
    <location>
        <begin position="2220"/>
        <end position="2246"/>
    </location>
</feature>
<gene>
    <name evidence="3" type="ORF">POCTA_138.1.T1390116</name>
</gene>
<dbReference type="EMBL" id="CAJJDP010000140">
    <property type="protein sequence ID" value="CAD8206937.1"/>
    <property type="molecule type" value="Genomic_DNA"/>
</dbReference>
<evidence type="ECO:0000313" key="3">
    <source>
        <dbReference type="EMBL" id="CAD8206937.1"/>
    </source>
</evidence>
<dbReference type="InterPro" id="IPR018200">
    <property type="entry name" value="USP_CS"/>
</dbReference>
<proteinExistence type="predicted"/>
<feature type="compositionally biased region" description="Polar residues" evidence="1">
    <location>
        <begin position="2229"/>
        <end position="2246"/>
    </location>
</feature>
<feature type="domain" description="USP" evidence="2">
    <location>
        <begin position="1414"/>
        <end position="1754"/>
    </location>
</feature>